<protein>
    <submittedName>
        <fullName evidence="2">Uncharacterized protein</fullName>
    </submittedName>
</protein>
<sequence>MAHGKKRNRPPFGIIAPDKRMELCCIFAVAAPPEAGGMSCVIVRLRTCDFSGTPGYNTSKNARDNGMRCGYKVIWRQDIPG</sequence>
<dbReference type="RefSeq" id="WP_016193029.1">
    <property type="nucleotide sequence ID" value="NZ_CP013970.1"/>
</dbReference>
<keyword evidence="3" id="KW-1185">Reference proteome</keyword>
<gene>
    <name evidence="1" type="ORF">AV903_19145</name>
    <name evidence="2" type="ORF">SY86_16440</name>
</gene>
<evidence type="ECO:0000313" key="2">
    <source>
        <dbReference type="EMBL" id="KKF36665.1"/>
    </source>
</evidence>
<dbReference type="EMBL" id="CP013970">
    <property type="protein sequence ID" value="AXF77678.1"/>
    <property type="molecule type" value="Genomic_DNA"/>
</dbReference>
<organism evidence="2 3">
    <name type="scientific">Erwinia tracheiphila</name>
    <dbReference type="NCBI Taxonomy" id="65700"/>
    <lineage>
        <taxon>Bacteria</taxon>
        <taxon>Pseudomonadati</taxon>
        <taxon>Pseudomonadota</taxon>
        <taxon>Gammaproteobacteria</taxon>
        <taxon>Enterobacterales</taxon>
        <taxon>Erwiniaceae</taxon>
        <taxon>Erwinia</taxon>
    </lineage>
</organism>
<name>A0A0M2KBD0_9GAMM</name>
<dbReference type="Proteomes" id="UP000033924">
    <property type="component" value="Unassembled WGS sequence"/>
</dbReference>
<dbReference type="AlphaFoldDB" id="A0A0M2KBD0"/>
<dbReference type="Proteomes" id="UP000264980">
    <property type="component" value="Chromosome"/>
</dbReference>
<reference evidence="1 4" key="2">
    <citation type="submission" date="2016-01" db="EMBL/GenBank/DDBJ databases">
        <authorList>
            <person name="Oliw E.H."/>
        </authorList>
    </citation>
    <scope>NUCLEOTIDE SEQUENCE [LARGE SCALE GENOMIC DNA]</scope>
    <source>
        <strain evidence="1 4">MDcuke</strain>
    </source>
</reference>
<evidence type="ECO:0000313" key="1">
    <source>
        <dbReference type="EMBL" id="AXF77678.1"/>
    </source>
</evidence>
<accession>A0A0M2KBD0</accession>
<proteinExistence type="predicted"/>
<evidence type="ECO:0000313" key="4">
    <source>
        <dbReference type="Proteomes" id="UP000264980"/>
    </source>
</evidence>
<dbReference type="PATRIC" id="fig|65700.7.peg.4125"/>
<dbReference type="STRING" id="65700.SY86_16440"/>
<reference evidence="2 3" key="1">
    <citation type="submission" date="2015-01" db="EMBL/GenBank/DDBJ databases">
        <title>Erwinia tracheiphila.</title>
        <authorList>
            <person name="Shapiro L.R."/>
        </authorList>
    </citation>
    <scope>NUCLEOTIDE SEQUENCE [LARGE SCALE GENOMIC DNA]</scope>
    <source>
        <strain evidence="2 3">BuffGH</strain>
    </source>
</reference>
<dbReference type="EMBL" id="JXNU01000003">
    <property type="protein sequence ID" value="KKF36665.1"/>
    <property type="molecule type" value="Genomic_DNA"/>
</dbReference>
<evidence type="ECO:0000313" key="3">
    <source>
        <dbReference type="Proteomes" id="UP000033924"/>
    </source>
</evidence>